<keyword evidence="2" id="KW-1185">Reference proteome</keyword>
<organism evidence="1 2">
    <name type="scientific">Cardiocondyla obscurior</name>
    <dbReference type="NCBI Taxonomy" id="286306"/>
    <lineage>
        <taxon>Eukaryota</taxon>
        <taxon>Metazoa</taxon>
        <taxon>Ecdysozoa</taxon>
        <taxon>Arthropoda</taxon>
        <taxon>Hexapoda</taxon>
        <taxon>Insecta</taxon>
        <taxon>Pterygota</taxon>
        <taxon>Neoptera</taxon>
        <taxon>Endopterygota</taxon>
        <taxon>Hymenoptera</taxon>
        <taxon>Apocrita</taxon>
        <taxon>Aculeata</taxon>
        <taxon>Formicoidea</taxon>
        <taxon>Formicidae</taxon>
        <taxon>Myrmicinae</taxon>
        <taxon>Cardiocondyla</taxon>
    </lineage>
</organism>
<dbReference type="EMBL" id="JADYXP020000011">
    <property type="protein sequence ID" value="KAL0114800.1"/>
    <property type="molecule type" value="Genomic_DNA"/>
</dbReference>
<sequence>MHAIKSTDAPDIIPRRGDDRCRCPQILRCCGPRACTPCSVCRLRDRYVRLTALRRLPPQIRPDSWPAPGWNLYVKYNYFSGTEKTPGSPSRTGHSRYGT</sequence>
<dbReference type="AlphaFoldDB" id="A0AAW2FHU6"/>
<dbReference type="Proteomes" id="UP001430953">
    <property type="component" value="Unassembled WGS sequence"/>
</dbReference>
<evidence type="ECO:0000313" key="1">
    <source>
        <dbReference type="EMBL" id="KAL0114800.1"/>
    </source>
</evidence>
<name>A0AAW2FHU6_9HYME</name>
<protein>
    <submittedName>
        <fullName evidence="1">Uncharacterized protein</fullName>
    </submittedName>
</protein>
<accession>A0AAW2FHU6</accession>
<proteinExistence type="predicted"/>
<comment type="caution">
    <text evidence="1">The sequence shown here is derived from an EMBL/GenBank/DDBJ whole genome shotgun (WGS) entry which is preliminary data.</text>
</comment>
<evidence type="ECO:0000313" key="2">
    <source>
        <dbReference type="Proteomes" id="UP001430953"/>
    </source>
</evidence>
<gene>
    <name evidence="1" type="ORF">PUN28_011846</name>
</gene>
<reference evidence="1 2" key="1">
    <citation type="submission" date="2023-03" db="EMBL/GenBank/DDBJ databases">
        <title>High recombination rates correlate with genetic variation in Cardiocondyla obscurior ants.</title>
        <authorList>
            <person name="Errbii M."/>
        </authorList>
    </citation>
    <scope>NUCLEOTIDE SEQUENCE [LARGE SCALE GENOMIC DNA]</scope>
    <source>
        <strain evidence="1">Alpha-2009</strain>
        <tissue evidence="1">Whole body</tissue>
    </source>
</reference>